<keyword evidence="3" id="KW-0813">Transport</keyword>
<evidence type="ECO:0000256" key="1">
    <source>
        <dbReference type="ARBA" id="ARBA00004141"/>
    </source>
</evidence>
<comment type="caution">
    <text evidence="13">The sequence shown here is derived from an EMBL/GenBank/DDBJ whole genome shotgun (WGS) entry which is preliminary data.</text>
</comment>
<evidence type="ECO:0000313" key="13">
    <source>
        <dbReference type="EMBL" id="KAK7478989.1"/>
    </source>
</evidence>
<dbReference type="InterPro" id="IPR017871">
    <property type="entry name" value="ABC_transporter-like_CS"/>
</dbReference>
<evidence type="ECO:0000256" key="6">
    <source>
        <dbReference type="ARBA" id="ARBA00022840"/>
    </source>
</evidence>
<feature type="transmembrane region" description="Helical" evidence="10">
    <location>
        <begin position="122"/>
        <end position="143"/>
    </location>
</feature>
<feature type="transmembrane region" description="Helical" evidence="10">
    <location>
        <begin position="485"/>
        <end position="504"/>
    </location>
</feature>
<gene>
    <name evidence="13" type="ORF">BaRGS_00029750</name>
</gene>
<dbReference type="FunFam" id="3.40.50.300:FF:000163">
    <property type="entry name" value="Multidrug resistance-associated protein member 4"/>
    <property type="match status" value="1"/>
</dbReference>
<dbReference type="PANTHER" id="PTHR24223:SF456">
    <property type="entry name" value="MULTIDRUG RESISTANCE-ASSOCIATED PROTEIN LETHAL(2)03659"/>
    <property type="match status" value="1"/>
</dbReference>
<dbReference type="Gene3D" id="1.20.1560.10">
    <property type="entry name" value="ABC transporter type 1, transmembrane domain"/>
    <property type="match status" value="1"/>
</dbReference>
<comment type="similarity">
    <text evidence="2">Belongs to the ABC transporter superfamily. ABCC family. Conjugate transporter (TC 3.A.1.208) subfamily.</text>
</comment>
<feature type="region of interest" description="Disordered" evidence="9">
    <location>
        <begin position="1124"/>
        <end position="1358"/>
    </location>
</feature>
<keyword evidence="7 10" id="KW-1133">Transmembrane helix</keyword>
<dbReference type="SUPFAM" id="SSF90123">
    <property type="entry name" value="ABC transporter transmembrane region"/>
    <property type="match status" value="1"/>
</dbReference>
<name>A0ABD0JW74_9CAEN</name>
<feature type="compositionally biased region" description="Acidic residues" evidence="9">
    <location>
        <begin position="1189"/>
        <end position="1203"/>
    </location>
</feature>
<comment type="subcellular location">
    <subcellularLocation>
        <location evidence="1">Membrane</location>
        <topology evidence="1">Multi-pass membrane protein</topology>
    </subcellularLocation>
</comment>
<evidence type="ECO:0000259" key="12">
    <source>
        <dbReference type="PROSITE" id="PS50929"/>
    </source>
</evidence>
<dbReference type="Pfam" id="PF00005">
    <property type="entry name" value="ABC_tran"/>
    <property type="match status" value="2"/>
</dbReference>
<feature type="compositionally biased region" description="Basic and acidic residues" evidence="9">
    <location>
        <begin position="1279"/>
        <end position="1291"/>
    </location>
</feature>
<dbReference type="Proteomes" id="UP001519460">
    <property type="component" value="Unassembled WGS sequence"/>
</dbReference>
<dbReference type="InterPro" id="IPR003593">
    <property type="entry name" value="AAA+_ATPase"/>
</dbReference>
<feature type="transmembrane region" description="Helical" evidence="10">
    <location>
        <begin position="55"/>
        <end position="80"/>
    </location>
</feature>
<dbReference type="PROSITE" id="PS50893">
    <property type="entry name" value="ABC_TRANSPORTER_2"/>
    <property type="match status" value="2"/>
</dbReference>
<feature type="domain" description="ABC transporter" evidence="11">
    <location>
        <begin position="189"/>
        <end position="412"/>
    </location>
</feature>
<dbReference type="CDD" id="cd03250">
    <property type="entry name" value="ABCC_MRP_domain1"/>
    <property type="match status" value="1"/>
</dbReference>
<dbReference type="CDD" id="cd03244">
    <property type="entry name" value="ABCC_MRP_domain2"/>
    <property type="match status" value="1"/>
</dbReference>
<feature type="compositionally biased region" description="Acidic residues" evidence="9">
    <location>
        <begin position="1127"/>
        <end position="1140"/>
    </location>
</feature>
<feature type="transmembrane region" description="Helical" evidence="10">
    <location>
        <begin position="16"/>
        <end position="35"/>
    </location>
</feature>
<sequence>MTCRWSFMKVDAVRGFFYYLGDRLLVATVLVPILLSEITKNSYLIFVSLNYTIHIYRILVGILLEVTEEVANLSVTFLRVQNLWAQKRIRSFTASVWVFAHRVLTYALVVTHALSLGGLRAAPLYIGISYMFLVAYNGIGMVFEGVSKFVEFRVAALRIKKFLLLEELKKTTPAVTKSDLRPKPEDCRVTISNLIAKWNQELEQNTLEDVSASVKAGELLAVIGPVGAGKSSLLMAILGELPVLAGNIDVKGKIAYVSQQAWVFSGSLRQNILFGRKYEKARFDKVVKASAMHKDLEIMPLGDSTLIGDRGVSLSGGQRARLSLARALYSDADIFLLDDPLSAVDAAVGRHIFDKCIQGVLRNKPRILVTHQLQYLKAADTILILKEGRAAGMGTFEELSNSGIDFAELLKTGEEEEEEKAQVSPSAGDHGPPVYVQDYSSTISLVSAISDFEPEPVQLPEEEERAKGTVGIKVYVEYFKAGAGIFKFLLLVLFNLVAQCTYIMSDWWLSRWSNAEEERVAAMEEHAQYLSQGYNETNVTIPYVDSHRNIYIFTGIIAGVFIFGMVRALLFFKVAVDASQKLHNTMFTRILRSPIGFFDTNPVGRILNRFAKDVGHMDDNLPITFFDFVQCFLLILGIVLVAGFVNPWVFIPTCPIILVFIWIRQYYLSTARSIKRLEGTTRSPVFSYLSASLQGLHTIRAFNMEDKCMEEFDAHQDLHSEAWFLFLSTTVSFCCVFAADSLDAGLVGLSITYSMTLMGLFQWGVRQSAEVENQMISVERVLEYSRLPSEGNLESDDQKKPPDDWPDKGAIQADNVCLQYFPTSPVVLKNLTFRIREKEKIGIVGRTGAGKSSLITCLFRLVEPKGSLTIDGVEITDIGLHDLRKNISIIPQDPVLFTGTLRKNLDPFYNHADDRLWAALAEVQLKEAVEELPSGLETSVSEGGVNFSVGQRQLICLARAILRHNRILLIDEATANVDPKTDELIQETIRDKFRECTVLTIAHRLHTIMDSDRVMVLSEGKIVEFEPPHLLLERKSGMFCDMVQQVGKTDAELLATIAAEAYNSRYNAGKNSNRSSGIESDKGGEGSDGEPHAVKAKKPVIVDDFDLQAPIAVAESFHSLLRHTSGDEDDEEEAADDESKDDQNTPLLSHDMKLKTDAGLKSAEATVPSVPGNGHQKDIQTSEVKDTSFEDDVFEDDALDENESAAVSVPVDDMQNSDHLQPKGAEEDKNGDASSRGEDQFNPSLLPRDESGIGTDVNGSSSDAEENSAGLVSPLDTPASEKDNLFPDMHKKGSTQMADVIPDGTGAVDAKFDTLAGNGLQSNATTHDDRDDEGNDATELDVLIKPSSGSESGADVRS</sequence>
<dbReference type="InterPro" id="IPR003439">
    <property type="entry name" value="ABC_transporter-like_ATP-bd"/>
</dbReference>
<evidence type="ECO:0000259" key="11">
    <source>
        <dbReference type="PROSITE" id="PS50893"/>
    </source>
</evidence>
<evidence type="ECO:0000256" key="3">
    <source>
        <dbReference type="ARBA" id="ARBA00022448"/>
    </source>
</evidence>
<feature type="transmembrane region" description="Helical" evidence="10">
    <location>
        <begin position="746"/>
        <end position="765"/>
    </location>
</feature>
<feature type="compositionally biased region" description="Basic and acidic residues" evidence="9">
    <location>
        <begin position="1175"/>
        <end position="1188"/>
    </location>
</feature>
<feature type="compositionally biased region" description="Basic and acidic residues" evidence="9">
    <location>
        <begin position="1220"/>
        <end position="1239"/>
    </location>
</feature>
<feature type="transmembrane region" description="Helical" evidence="10">
    <location>
        <begin position="648"/>
        <end position="664"/>
    </location>
</feature>
<dbReference type="EMBL" id="JACVVK020000313">
    <property type="protein sequence ID" value="KAK7478989.1"/>
    <property type="molecule type" value="Genomic_DNA"/>
</dbReference>
<protein>
    <submittedName>
        <fullName evidence="13">Uncharacterized protein</fullName>
    </submittedName>
</protein>
<dbReference type="InterPro" id="IPR011527">
    <property type="entry name" value="ABC1_TM_dom"/>
</dbReference>
<dbReference type="GO" id="GO:0005524">
    <property type="term" value="F:ATP binding"/>
    <property type="evidence" value="ECO:0007669"/>
    <property type="project" value="UniProtKB-KW"/>
</dbReference>
<dbReference type="FunFam" id="1.20.1560.10:FF:000014">
    <property type="entry name" value="Multidrug resistance-associated protein member 4"/>
    <property type="match status" value="1"/>
</dbReference>
<feature type="transmembrane region" description="Helical" evidence="10">
    <location>
        <begin position="722"/>
        <end position="739"/>
    </location>
</feature>
<feature type="transmembrane region" description="Helical" evidence="10">
    <location>
        <begin position="550"/>
        <end position="572"/>
    </location>
</feature>
<organism evidence="13 14">
    <name type="scientific">Batillaria attramentaria</name>
    <dbReference type="NCBI Taxonomy" id="370345"/>
    <lineage>
        <taxon>Eukaryota</taxon>
        <taxon>Metazoa</taxon>
        <taxon>Spiralia</taxon>
        <taxon>Lophotrochozoa</taxon>
        <taxon>Mollusca</taxon>
        <taxon>Gastropoda</taxon>
        <taxon>Caenogastropoda</taxon>
        <taxon>Sorbeoconcha</taxon>
        <taxon>Cerithioidea</taxon>
        <taxon>Batillariidae</taxon>
        <taxon>Batillaria</taxon>
    </lineage>
</organism>
<dbReference type="CDD" id="cd18601">
    <property type="entry name" value="ABC_6TM_MRP4_D2_like"/>
    <property type="match status" value="1"/>
</dbReference>
<keyword evidence="5" id="KW-0547">Nucleotide-binding</keyword>
<dbReference type="InterPro" id="IPR027417">
    <property type="entry name" value="P-loop_NTPase"/>
</dbReference>
<dbReference type="PROSITE" id="PS50929">
    <property type="entry name" value="ABC_TM1F"/>
    <property type="match status" value="1"/>
</dbReference>
<evidence type="ECO:0000256" key="7">
    <source>
        <dbReference type="ARBA" id="ARBA00022989"/>
    </source>
</evidence>
<evidence type="ECO:0000313" key="14">
    <source>
        <dbReference type="Proteomes" id="UP001519460"/>
    </source>
</evidence>
<feature type="compositionally biased region" description="Acidic residues" evidence="9">
    <location>
        <begin position="1330"/>
        <end position="1339"/>
    </location>
</feature>
<feature type="region of interest" description="Disordered" evidence="9">
    <location>
        <begin position="1068"/>
        <end position="1095"/>
    </location>
</feature>
<keyword evidence="6" id="KW-0067">ATP-binding</keyword>
<feature type="domain" description="ABC transporter" evidence="11">
    <location>
        <begin position="811"/>
        <end position="1044"/>
    </location>
</feature>
<evidence type="ECO:0000256" key="10">
    <source>
        <dbReference type="SAM" id="Phobius"/>
    </source>
</evidence>
<reference evidence="13 14" key="1">
    <citation type="journal article" date="2023" name="Sci. Data">
        <title>Genome assembly of the Korean intertidal mud-creeper Batillaria attramentaria.</title>
        <authorList>
            <person name="Patra A.K."/>
            <person name="Ho P.T."/>
            <person name="Jun S."/>
            <person name="Lee S.J."/>
            <person name="Kim Y."/>
            <person name="Won Y.J."/>
        </authorList>
    </citation>
    <scope>NUCLEOTIDE SEQUENCE [LARGE SCALE GENOMIC DNA]</scope>
    <source>
        <strain evidence="13">Wonlab-2016</strain>
    </source>
</reference>
<evidence type="ECO:0000256" key="5">
    <source>
        <dbReference type="ARBA" id="ARBA00022741"/>
    </source>
</evidence>
<dbReference type="Pfam" id="PF00664">
    <property type="entry name" value="ABC_membrane"/>
    <property type="match status" value="1"/>
</dbReference>
<dbReference type="PROSITE" id="PS00211">
    <property type="entry name" value="ABC_TRANSPORTER_1"/>
    <property type="match status" value="2"/>
</dbReference>
<dbReference type="SMART" id="SM00382">
    <property type="entry name" value="AAA"/>
    <property type="match status" value="2"/>
</dbReference>
<dbReference type="GO" id="GO:0016020">
    <property type="term" value="C:membrane"/>
    <property type="evidence" value="ECO:0007669"/>
    <property type="project" value="UniProtKB-SubCell"/>
</dbReference>
<feature type="transmembrane region" description="Helical" evidence="10">
    <location>
        <begin position="92"/>
        <end position="116"/>
    </location>
</feature>
<feature type="compositionally biased region" description="Basic and acidic residues" evidence="9">
    <location>
        <begin position="1079"/>
        <end position="1093"/>
    </location>
</feature>
<keyword evidence="8 10" id="KW-0472">Membrane</keyword>
<dbReference type="InterPro" id="IPR047083">
    <property type="entry name" value="ABCC4_TMD2"/>
</dbReference>
<keyword evidence="4 10" id="KW-0812">Transmembrane</keyword>
<evidence type="ECO:0000256" key="4">
    <source>
        <dbReference type="ARBA" id="ARBA00022692"/>
    </source>
</evidence>
<dbReference type="SUPFAM" id="SSF52540">
    <property type="entry name" value="P-loop containing nucleoside triphosphate hydrolases"/>
    <property type="match status" value="2"/>
</dbReference>
<dbReference type="InterPro" id="IPR050173">
    <property type="entry name" value="ABC_transporter_C-like"/>
</dbReference>
<evidence type="ECO:0000256" key="8">
    <source>
        <dbReference type="ARBA" id="ARBA00023136"/>
    </source>
</evidence>
<dbReference type="FunFam" id="3.40.50.300:FF:000482">
    <property type="entry name" value="Multidrug resistance-associated protein member 4"/>
    <property type="match status" value="1"/>
</dbReference>
<accession>A0ABD0JW74</accession>
<evidence type="ECO:0000256" key="9">
    <source>
        <dbReference type="SAM" id="MobiDB-lite"/>
    </source>
</evidence>
<dbReference type="PANTHER" id="PTHR24223">
    <property type="entry name" value="ATP-BINDING CASSETTE SUB-FAMILY C"/>
    <property type="match status" value="1"/>
</dbReference>
<feature type="domain" description="ABC transmembrane type-1" evidence="12">
    <location>
        <begin position="489"/>
        <end position="724"/>
    </location>
</feature>
<dbReference type="InterPro" id="IPR036640">
    <property type="entry name" value="ABC1_TM_sf"/>
</dbReference>
<evidence type="ECO:0000256" key="2">
    <source>
        <dbReference type="ARBA" id="ARBA00009726"/>
    </source>
</evidence>
<proteinExistence type="inferred from homology"/>
<dbReference type="Gene3D" id="3.40.50.300">
    <property type="entry name" value="P-loop containing nucleotide triphosphate hydrolases"/>
    <property type="match status" value="2"/>
</dbReference>
<keyword evidence="14" id="KW-1185">Reference proteome</keyword>